<dbReference type="Pfam" id="PF03960">
    <property type="entry name" value="ArsC"/>
    <property type="match status" value="1"/>
</dbReference>
<dbReference type="InterPro" id="IPR006660">
    <property type="entry name" value="Arsenate_reductase-like"/>
</dbReference>
<gene>
    <name evidence="3" type="ORF">CQA62_02560</name>
</gene>
<evidence type="ECO:0000256" key="2">
    <source>
        <dbReference type="PROSITE-ProRule" id="PRU01282"/>
    </source>
</evidence>
<evidence type="ECO:0000313" key="3">
    <source>
        <dbReference type="EMBL" id="RDU69549.1"/>
    </source>
</evidence>
<sequence>MIVVSGIRNCQSVKKALVFLDSRHVDYDFVDYKKNPPSISMLKEWVRLKGIDKVLNKRGTTYRSLGLANQNLSEDELLEQMSKNPTLIKRPILVGEDILEFGFTKEGYEKFF</sequence>
<evidence type="ECO:0000256" key="1">
    <source>
        <dbReference type="ARBA" id="ARBA00007198"/>
    </source>
</evidence>
<dbReference type="SUPFAM" id="SSF52833">
    <property type="entry name" value="Thioredoxin-like"/>
    <property type="match status" value="1"/>
</dbReference>
<comment type="caution">
    <text evidence="3">The sequence shown here is derived from an EMBL/GenBank/DDBJ whole genome shotgun (WGS) entry which is preliminary data.</text>
</comment>
<dbReference type="InterPro" id="IPR006504">
    <property type="entry name" value="Tscrpt_reg_Spx/MgsR"/>
</dbReference>
<proteinExistence type="inferred from homology"/>
<dbReference type="InterPro" id="IPR036249">
    <property type="entry name" value="Thioredoxin-like_sf"/>
</dbReference>
<keyword evidence="4" id="KW-1185">Reference proteome</keyword>
<evidence type="ECO:0000313" key="4">
    <source>
        <dbReference type="Proteomes" id="UP000257067"/>
    </source>
</evidence>
<organism evidence="3 4">
    <name type="scientific">Helicobacter cholecystus</name>
    <dbReference type="NCBI Taxonomy" id="45498"/>
    <lineage>
        <taxon>Bacteria</taxon>
        <taxon>Pseudomonadati</taxon>
        <taxon>Campylobacterota</taxon>
        <taxon>Epsilonproteobacteria</taxon>
        <taxon>Campylobacterales</taxon>
        <taxon>Helicobacteraceae</taxon>
        <taxon>Helicobacter</taxon>
    </lineage>
</organism>
<name>A0A3D8IW87_9HELI</name>
<dbReference type="NCBIfam" id="TIGR01617">
    <property type="entry name" value="arsC_related"/>
    <property type="match status" value="1"/>
</dbReference>
<dbReference type="Proteomes" id="UP000257067">
    <property type="component" value="Unassembled WGS sequence"/>
</dbReference>
<protein>
    <submittedName>
        <fullName evidence="3">Arsenate reductase family protein</fullName>
    </submittedName>
</protein>
<comment type="similarity">
    <text evidence="1 2">Belongs to the ArsC family.</text>
</comment>
<accession>A0A3D8IW87</accession>
<dbReference type="CDD" id="cd02977">
    <property type="entry name" value="ArsC_family"/>
    <property type="match status" value="1"/>
</dbReference>
<dbReference type="PANTHER" id="PTHR30041:SF8">
    <property type="entry name" value="PROTEIN YFFB"/>
    <property type="match status" value="1"/>
</dbReference>
<dbReference type="PROSITE" id="PS51353">
    <property type="entry name" value="ARSC"/>
    <property type="match status" value="1"/>
</dbReference>
<dbReference type="Gene3D" id="3.40.30.10">
    <property type="entry name" value="Glutaredoxin"/>
    <property type="match status" value="1"/>
</dbReference>
<dbReference type="PANTHER" id="PTHR30041">
    <property type="entry name" value="ARSENATE REDUCTASE"/>
    <property type="match status" value="1"/>
</dbReference>
<dbReference type="OrthoDB" id="9803749at2"/>
<dbReference type="RefSeq" id="WP_104724498.1">
    <property type="nucleotide sequence ID" value="NZ_FZNE01000003.1"/>
</dbReference>
<reference evidence="3 4" key="1">
    <citation type="submission" date="2018-04" db="EMBL/GenBank/DDBJ databases">
        <title>Novel Campyloabacter and Helicobacter Species and Strains.</title>
        <authorList>
            <person name="Mannion A.J."/>
            <person name="Shen Z."/>
            <person name="Fox J.G."/>
        </authorList>
    </citation>
    <scope>NUCLEOTIDE SEQUENCE [LARGE SCALE GENOMIC DNA]</scope>
    <source>
        <strain evidence="3 4">ATCC 700242</strain>
    </source>
</reference>
<dbReference type="AlphaFoldDB" id="A0A3D8IW87"/>
<dbReference type="EMBL" id="NXLU01000002">
    <property type="protein sequence ID" value="RDU69549.1"/>
    <property type="molecule type" value="Genomic_DNA"/>
</dbReference>